<comment type="caution">
    <text evidence="2">The sequence shown here is derived from an EMBL/GenBank/DDBJ whole genome shotgun (WGS) entry which is preliminary data.</text>
</comment>
<evidence type="ECO:0000313" key="2">
    <source>
        <dbReference type="EMBL" id="ODG92501.1"/>
    </source>
</evidence>
<evidence type="ECO:0000313" key="3">
    <source>
        <dbReference type="Proteomes" id="UP000094580"/>
    </source>
</evidence>
<accession>A0ABX2ZTJ7</accession>
<dbReference type="Pfam" id="PF12671">
    <property type="entry name" value="Amidase_6"/>
    <property type="match status" value="1"/>
</dbReference>
<gene>
    <name evidence="2" type="ORF">BED47_18845</name>
</gene>
<keyword evidence="3" id="KW-1185">Reference proteome</keyword>
<name>A0ABX2ZTJ7_9BACI</name>
<dbReference type="Proteomes" id="UP000094580">
    <property type="component" value="Unassembled WGS sequence"/>
</dbReference>
<dbReference type="InterPro" id="IPR024301">
    <property type="entry name" value="Amidase_6"/>
</dbReference>
<reference evidence="2 3" key="1">
    <citation type="submission" date="2016-07" db="EMBL/GenBank/DDBJ databases">
        <authorList>
            <person name="Townsley L."/>
            <person name="Shank E.A."/>
        </authorList>
    </citation>
    <scope>NUCLEOTIDE SEQUENCE [LARGE SCALE GENOMIC DNA]</scope>
    <source>
        <strain evidence="2 3">CH01</strain>
    </source>
</reference>
<dbReference type="PANTHER" id="PTHR40032">
    <property type="entry name" value="EXPORTED PROTEIN-RELATED"/>
    <property type="match status" value="1"/>
</dbReference>
<protein>
    <recommendedName>
        <fullName evidence="1">Putative amidase domain-containing protein</fullName>
    </recommendedName>
</protein>
<proteinExistence type="predicted"/>
<dbReference type="EMBL" id="MDKC01000007">
    <property type="protein sequence ID" value="ODG92501.1"/>
    <property type="molecule type" value="Genomic_DNA"/>
</dbReference>
<sequence length="311" mass="37011">MLKRGIILFNRELLECYLKERLQLYFGEGHRSHPIQEKEYQAIRRKVELYNKRNISLVKVYGNLDVNNIWTDQDVTYINYTFHTRYFLKQTDLYFEEDQHERQIAIENNEILYDIPFPIDNQVENFELEEDDLSENESLDRNNRYNRFNAVKYAETWWDGHNKEYPLYANDCTNFISQCLRAGGIRMVGMPKPGTGWWYKNHSNSSYSWRVAHALRRFLPSPKTGIKAEEVPSPKDLTLGDIIVYDFEGDGVWNHCTIVVAKDENGEPLVNAHTVNSRKRYWSYYDSSAFTENIKYKFFHFVDDFSNPPME</sequence>
<evidence type="ECO:0000259" key="1">
    <source>
        <dbReference type="Pfam" id="PF12671"/>
    </source>
</evidence>
<organism evidence="2 3">
    <name type="scientific">Gottfriedia luciferensis</name>
    <dbReference type="NCBI Taxonomy" id="178774"/>
    <lineage>
        <taxon>Bacteria</taxon>
        <taxon>Bacillati</taxon>
        <taxon>Bacillota</taxon>
        <taxon>Bacilli</taxon>
        <taxon>Bacillales</taxon>
        <taxon>Bacillaceae</taxon>
        <taxon>Gottfriedia</taxon>
    </lineage>
</organism>
<dbReference type="PANTHER" id="PTHR40032:SF1">
    <property type="entry name" value="EXPORTED PROTEIN"/>
    <property type="match status" value="1"/>
</dbReference>
<feature type="domain" description="Putative amidase" evidence="1">
    <location>
        <begin position="144"/>
        <end position="295"/>
    </location>
</feature>